<dbReference type="Gene3D" id="1.50.10.130">
    <property type="entry name" value="Terpene synthase, N-terminal domain"/>
    <property type="match status" value="1"/>
</dbReference>
<dbReference type="InterPro" id="IPR036965">
    <property type="entry name" value="Terpene_synth_N_sf"/>
</dbReference>
<evidence type="ECO:0000256" key="2">
    <source>
        <dbReference type="ARBA" id="ARBA00002383"/>
    </source>
</evidence>
<evidence type="ECO:0000256" key="5">
    <source>
        <dbReference type="ARBA" id="ARBA00022842"/>
    </source>
</evidence>
<name>A0A5B6U921_9ROSI</name>
<evidence type="ECO:0000313" key="9">
    <source>
        <dbReference type="EMBL" id="KAA3453034.1"/>
    </source>
</evidence>
<dbReference type="Proteomes" id="UP000325315">
    <property type="component" value="Unassembled WGS sequence"/>
</dbReference>
<feature type="domain" description="Terpene synthase metal-binding" evidence="8">
    <location>
        <begin position="299"/>
        <end position="538"/>
    </location>
</feature>
<feature type="domain" description="Terpene synthase N-terminal" evidence="7">
    <location>
        <begin position="65"/>
        <end position="241"/>
    </location>
</feature>
<dbReference type="InterPro" id="IPR008949">
    <property type="entry name" value="Isoprenoid_synthase_dom_sf"/>
</dbReference>
<dbReference type="EC" id="4.2.3.13" evidence="3"/>
<keyword evidence="10" id="KW-1185">Reference proteome</keyword>
<dbReference type="GO" id="GO:0047461">
    <property type="term" value="F:(+)-delta-cadinene synthase activity"/>
    <property type="evidence" value="ECO:0007669"/>
    <property type="project" value="UniProtKB-EC"/>
</dbReference>
<dbReference type="CDD" id="cd00684">
    <property type="entry name" value="Terpene_cyclase_plant_C1"/>
    <property type="match status" value="1"/>
</dbReference>
<dbReference type="FunFam" id="1.10.600.10:FF:000007">
    <property type="entry name" value="Isoprene synthase, chloroplastic"/>
    <property type="match status" value="1"/>
</dbReference>
<comment type="function">
    <text evidence="2">Responsible for the cyclization of trans,trans-farnesyl diphosphate (FPP) to (+)-delta cadinene.</text>
</comment>
<evidence type="ECO:0000256" key="6">
    <source>
        <dbReference type="ARBA" id="ARBA00023239"/>
    </source>
</evidence>
<evidence type="ECO:0000313" key="10">
    <source>
        <dbReference type="Proteomes" id="UP000325315"/>
    </source>
</evidence>
<dbReference type="SFLD" id="SFLDS00005">
    <property type="entry name" value="Isoprenoid_Synthase_Type_I"/>
    <property type="match status" value="1"/>
</dbReference>
<dbReference type="EMBL" id="SMMG02000013">
    <property type="protein sequence ID" value="KAA3453034.1"/>
    <property type="molecule type" value="Genomic_DNA"/>
</dbReference>
<dbReference type="AlphaFoldDB" id="A0A5B6U921"/>
<dbReference type="Gene3D" id="1.10.600.10">
    <property type="entry name" value="Farnesyl Diphosphate Synthase"/>
    <property type="match status" value="1"/>
</dbReference>
<dbReference type="SUPFAM" id="SSF48576">
    <property type="entry name" value="Terpenoid synthases"/>
    <property type="match status" value="1"/>
</dbReference>
<dbReference type="GO" id="GO:0016102">
    <property type="term" value="P:diterpenoid biosynthetic process"/>
    <property type="evidence" value="ECO:0007669"/>
    <property type="project" value="InterPro"/>
</dbReference>
<dbReference type="PANTHER" id="PTHR31225">
    <property type="entry name" value="OS04G0344100 PROTEIN-RELATED"/>
    <property type="match status" value="1"/>
</dbReference>
<dbReference type="GO" id="GO:0000287">
    <property type="term" value="F:magnesium ion binding"/>
    <property type="evidence" value="ECO:0007669"/>
    <property type="project" value="InterPro"/>
</dbReference>
<evidence type="ECO:0000259" key="7">
    <source>
        <dbReference type="Pfam" id="PF01397"/>
    </source>
</evidence>
<evidence type="ECO:0000256" key="3">
    <source>
        <dbReference type="ARBA" id="ARBA00013103"/>
    </source>
</evidence>
<dbReference type="InterPro" id="IPR034741">
    <property type="entry name" value="Terpene_cyclase-like_1_C"/>
</dbReference>
<dbReference type="InterPro" id="IPR001906">
    <property type="entry name" value="Terpene_synth_N"/>
</dbReference>
<comment type="cofactor">
    <cofactor evidence="1">
        <name>Mg(2+)</name>
        <dbReference type="ChEBI" id="CHEBI:18420"/>
    </cofactor>
</comment>
<keyword evidence="6" id="KW-0456">Lyase</keyword>
<dbReference type="Pfam" id="PF03936">
    <property type="entry name" value="Terpene_synth_C"/>
    <property type="match status" value="1"/>
</dbReference>
<sequence>MAFCLFSSFPTCSFPIHSKLKSFSYNGSSFGRLTVFSASQGDVANKTSIEDDSKIRRSANYHRPIWDYDYVQSLRNDFVQDESYNERASKLQEEVRMMLGNMVDSLEKLELIDTLQRLGLSYHFETEINKTLKNISTDRNGTAAWKKDNLYATALEFRLLRQHGYKVDQDVFTCFMDDVGNIKSSLNQDFKGLLNLYEASYLLLEGETMLENARELAAKLLKQYLKENNDAQYLWMLVDHAFELPLYWRMPRLEARWFIDVYDKNKDKNPIILELAILDYNIVQSMHLEDYRYASTWWKELGLGERLGFARDRLMSNFLWSVGMVITPQDTKSRRIQTKVNSLLTCVDDVYDVYGTLDELELFTDVVERWDINAIQRLPNLMKICYLALYNFINEIAFDILKEQGIDVIPFLKKAWTDLCKAYLLEAKWYYTGYTPTLLEYLDNAWISATGHVMLAHTYLATHHITEEALHNFQEYYPDIIRHANIIVRLVNDLGTSSHELKRGDVPKSIQCYMYESGASEEAAREHIWKLIDAEWKKVNEDQMTKSLFSRKFIEMAISHVRVSIMIYQKDDGFGIENNEIMNKVLSLFVHPILLPK</sequence>
<dbReference type="InterPro" id="IPR050148">
    <property type="entry name" value="Terpene_synthase-like"/>
</dbReference>
<evidence type="ECO:0000256" key="1">
    <source>
        <dbReference type="ARBA" id="ARBA00001946"/>
    </source>
</evidence>
<keyword evidence="5" id="KW-0460">Magnesium</keyword>
<evidence type="ECO:0000259" key="8">
    <source>
        <dbReference type="Pfam" id="PF03936"/>
    </source>
</evidence>
<evidence type="ECO:0000256" key="4">
    <source>
        <dbReference type="ARBA" id="ARBA00022723"/>
    </source>
</evidence>
<dbReference type="FunFam" id="1.50.10.130:FF:000001">
    <property type="entry name" value="Isoprene synthase, chloroplastic"/>
    <property type="match status" value="1"/>
</dbReference>
<dbReference type="InterPro" id="IPR044814">
    <property type="entry name" value="Terpene_cyclase_plant_C1"/>
</dbReference>
<dbReference type="PANTHER" id="PTHR31225:SF9">
    <property type="entry name" value="TERPENE SYNTHASE 10"/>
    <property type="match status" value="1"/>
</dbReference>
<protein>
    <recommendedName>
        <fullName evidence="3">(+)-delta-cadinene synthase</fullName>
        <ecNumber evidence="3">4.2.3.13</ecNumber>
    </recommendedName>
</protein>
<dbReference type="OrthoDB" id="1936865at2759"/>
<dbReference type="SFLD" id="SFLDG01019">
    <property type="entry name" value="Terpene_Cyclase_Like_1_C_Termi"/>
    <property type="match status" value="1"/>
</dbReference>
<proteinExistence type="predicted"/>
<organism evidence="9 10">
    <name type="scientific">Gossypium australe</name>
    <dbReference type="NCBI Taxonomy" id="47621"/>
    <lineage>
        <taxon>Eukaryota</taxon>
        <taxon>Viridiplantae</taxon>
        <taxon>Streptophyta</taxon>
        <taxon>Embryophyta</taxon>
        <taxon>Tracheophyta</taxon>
        <taxon>Spermatophyta</taxon>
        <taxon>Magnoliopsida</taxon>
        <taxon>eudicotyledons</taxon>
        <taxon>Gunneridae</taxon>
        <taxon>Pentapetalae</taxon>
        <taxon>rosids</taxon>
        <taxon>malvids</taxon>
        <taxon>Malvales</taxon>
        <taxon>Malvaceae</taxon>
        <taxon>Malvoideae</taxon>
        <taxon>Gossypium</taxon>
    </lineage>
</organism>
<dbReference type="Pfam" id="PF01397">
    <property type="entry name" value="Terpene_synth"/>
    <property type="match status" value="1"/>
</dbReference>
<gene>
    <name evidence="9" type="ORF">EPI10_009113</name>
</gene>
<keyword evidence="4" id="KW-0479">Metal-binding</keyword>
<dbReference type="SUPFAM" id="SSF48239">
    <property type="entry name" value="Terpenoid cyclases/Protein prenyltransferases"/>
    <property type="match status" value="1"/>
</dbReference>
<comment type="caution">
    <text evidence="9">The sequence shown here is derived from an EMBL/GenBank/DDBJ whole genome shotgun (WGS) entry which is preliminary data.</text>
</comment>
<reference evidence="10" key="1">
    <citation type="journal article" date="2019" name="Plant Biotechnol. J.">
        <title>Genome sequencing of the Australian wild diploid species Gossypium australe highlights disease resistance and delayed gland morphogenesis.</title>
        <authorList>
            <person name="Cai Y."/>
            <person name="Cai X."/>
            <person name="Wang Q."/>
            <person name="Wang P."/>
            <person name="Zhang Y."/>
            <person name="Cai C."/>
            <person name="Xu Y."/>
            <person name="Wang K."/>
            <person name="Zhou Z."/>
            <person name="Wang C."/>
            <person name="Geng S."/>
            <person name="Li B."/>
            <person name="Dong Q."/>
            <person name="Hou Y."/>
            <person name="Wang H."/>
            <person name="Ai P."/>
            <person name="Liu Z."/>
            <person name="Yi F."/>
            <person name="Sun M."/>
            <person name="An G."/>
            <person name="Cheng J."/>
            <person name="Zhang Y."/>
            <person name="Shi Q."/>
            <person name="Xie Y."/>
            <person name="Shi X."/>
            <person name="Chang Y."/>
            <person name="Huang F."/>
            <person name="Chen Y."/>
            <person name="Hong S."/>
            <person name="Mi L."/>
            <person name="Sun Q."/>
            <person name="Zhang L."/>
            <person name="Zhou B."/>
            <person name="Peng R."/>
            <person name="Zhang X."/>
            <person name="Liu F."/>
        </authorList>
    </citation>
    <scope>NUCLEOTIDE SEQUENCE [LARGE SCALE GENOMIC DNA]</scope>
    <source>
        <strain evidence="10">cv. PA1801</strain>
    </source>
</reference>
<dbReference type="InterPro" id="IPR008930">
    <property type="entry name" value="Terpenoid_cyclase/PrenylTrfase"/>
</dbReference>
<accession>A0A5B6U921</accession>
<dbReference type="InterPro" id="IPR005630">
    <property type="entry name" value="Terpene_synthase_metal-bd"/>
</dbReference>